<reference evidence="2" key="1">
    <citation type="submission" date="2025-08" db="UniProtKB">
        <authorList>
            <consortium name="Ensembl"/>
        </authorList>
    </citation>
    <scope>IDENTIFICATION</scope>
</reference>
<sequence length="204" mass="23932">EQVEDEIQEVRTIIKPIVDAENGLIKDLERFLGRRAVTEQRRRELLHKRWTERVWLPIQRRVEDFSRLCVHEGDRMRCLNADYIRHCNAKGFVSLDCYDPQEYDPFLLKRMEYLGPLQMPVLKDPLLMDSRERIREKRAVVSCKTGILKNPTTHTREPHQDICHLIGKPPQTAPTQTFASAYLTSISTTRETPLERGTKSSHRL</sequence>
<evidence type="ECO:0000313" key="2">
    <source>
        <dbReference type="Ensembl" id="ENSGMOP00000019822.2"/>
    </source>
</evidence>
<accession>A0A8C4ZQK4</accession>
<dbReference type="AlphaFoldDB" id="A0A8C4ZQK4"/>
<dbReference type="PANTHER" id="PTHR28584">
    <property type="entry name" value="FAMILY WITH SEQUENCE SIMILARITY 228 MEMBER A"/>
    <property type="match status" value="1"/>
</dbReference>
<organism evidence="2 3">
    <name type="scientific">Gadus morhua</name>
    <name type="common">Atlantic cod</name>
    <dbReference type="NCBI Taxonomy" id="8049"/>
    <lineage>
        <taxon>Eukaryota</taxon>
        <taxon>Metazoa</taxon>
        <taxon>Chordata</taxon>
        <taxon>Craniata</taxon>
        <taxon>Vertebrata</taxon>
        <taxon>Euteleostomi</taxon>
        <taxon>Actinopterygii</taxon>
        <taxon>Neopterygii</taxon>
        <taxon>Teleostei</taxon>
        <taxon>Neoteleostei</taxon>
        <taxon>Acanthomorphata</taxon>
        <taxon>Zeiogadaria</taxon>
        <taxon>Gadariae</taxon>
        <taxon>Gadiformes</taxon>
        <taxon>Gadoidei</taxon>
        <taxon>Gadidae</taxon>
        <taxon>Gadus</taxon>
    </lineage>
</organism>
<protein>
    <recommendedName>
        <fullName evidence="4">Protein FAM228B</fullName>
    </recommendedName>
</protein>
<evidence type="ECO:0008006" key="4">
    <source>
        <dbReference type="Google" id="ProtNLM"/>
    </source>
</evidence>
<dbReference type="Proteomes" id="UP000694546">
    <property type="component" value="Chromosome 21"/>
</dbReference>
<dbReference type="GeneTree" id="ENSGT00940000171406"/>
<evidence type="ECO:0000313" key="3">
    <source>
        <dbReference type="Proteomes" id="UP000694546"/>
    </source>
</evidence>
<dbReference type="InterPro" id="IPR040046">
    <property type="entry name" value="FAM228"/>
</dbReference>
<dbReference type="PANTHER" id="PTHR28584:SF1">
    <property type="entry name" value="PROTEIN FAM228B"/>
    <property type="match status" value="1"/>
</dbReference>
<evidence type="ECO:0000256" key="1">
    <source>
        <dbReference type="ARBA" id="ARBA00007753"/>
    </source>
</evidence>
<name>A0A8C4ZQK4_GADMO</name>
<dbReference type="Ensembl" id="ENSGMOT00000020305.2">
    <property type="protein sequence ID" value="ENSGMOP00000019822.2"/>
    <property type="gene ID" value="ENSGMOG00000018430.2"/>
</dbReference>
<comment type="similarity">
    <text evidence="1">Belongs to the FAM228 family.</text>
</comment>
<dbReference type="OMA" id="GMTHATH"/>
<proteinExistence type="inferred from homology"/>
<reference evidence="2" key="2">
    <citation type="submission" date="2025-09" db="UniProtKB">
        <authorList>
            <consortium name="Ensembl"/>
        </authorList>
    </citation>
    <scope>IDENTIFICATION</scope>
</reference>
<keyword evidence="3" id="KW-1185">Reference proteome</keyword>